<name>A0A8B6BNB7_MYTGA</name>
<organism evidence="1 2">
    <name type="scientific">Mytilus galloprovincialis</name>
    <name type="common">Mediterranean mussel</name>
    <dbReference type="NCBI Taxonomy" id="29158"/>
    <lineage>
        <taxon>Eukaryota</taxon>
        <taxon>Metazoa</taxon>
        <taxon>Spiralia</taxon>
        <taxon>Lophotrochozoa</taxon>
        <taxon>Mollusca</taxon>
        <taxon>Bivalvia</taxon>
        <taxon>Autobranchia</taxon>
        <taxon>Pteriomorphia</taxon>
        <taxon>Mytilida</taxon>
        <taxon>Mytiloidea</taxon>
        <taxon>Mytilidae</taxon>
        <taxon>Mytilinae</taxon>
        <taxon>Mytilus</taxon>
    </lineage>
</organism>
<comment type="caution">
    <text evidence="1">The sequence shown here is derived from an EMBL/GenBank/DDBJ whole genome shotgun (WGS) entry which is preliminary data.</text>
</comment>
<proteinExistence type="predicted"/>
<reference evidence="1" key="1">
    <citation type="submission" date="2018-11" db="EMBL/GenBank/DDBJ databases">
        <authorList>
            <person name="Alioto T."/>
            <person name="Alioto T."/>
        </authorList>
    </citation>
    <scope>NUCLEOTIDE SEQUENCE</scope>
</reference>
<evidence type="ECO:0000313" key="1">
    <source>
        <dbReference type="EMBL" id="VDH93026.1"/>
    </source>
</evidence>
<accession>A0A8B6BNB7</accession>
<dbReference type="AlphaFoldDB" id="A0A8B6BNB7"/>
<gene>
    <name evidence="1" type="ORF">MGAL_10B081507</name>
</gene>
<protein>
    <submittedName>
        <fullName evidence="1">Uncharacterized protein</fullName>
    </submittedName>
</protein>
<dbReference type="Proteomes" id="UP000596742">
    <property type="component" value="Unassembled WGS sequence"/>
</dbReference>
<keyword evidence="2" id="KW-1185">Reference proteome</keyword>
<dbReference type="EMBL" id="UYJE01000409">
    <property type="protein sequence ID" value="VDH93026.1"/>
    <property type="molecule type" value="Genomic_DNA"/>
</dbReference>
<sequence>MASCTSRVMLFSVMINVIYEDATVKMLNDKTCDVREDPISYIPIEYNCKFFGSGLYIFEEGSPSTVWKLTMDRLTDLSFLNIPQGTGLEMIQLAEGSCEQIKAPMNVKIWVAGKPCESSHRIQQQEASSRVTTYQPTSHLPTFSTSTLQPQAVAYKQSAAFIHPSLSDNRRQVPQQVHVNRYMNVKRLSLREIILRKEDLLIALTTFNKL</sequence>
<evidence type="ECO:0000313" key="2">
    <source>
        <dbReference type="Proteomes" id="UP000596742"/>
    </source>
</evidence>
<dbReference type="OrthoDB" id="6196031at2759"/>